<organism evidence="2 3">
    <name type="scientific">Collimonas rhizosphaerae</name>
    <dbReference type="NCBI Taxonomy" id="3126357"/>
    <lineage>
        <taxon>Bacteria</taxon>
        <taxon>Pseudomonadati</taxon>
        <taxon>Pseudomonadota</taxon>
        <taxon>Betaproteobacteria</taxon>
        <taxon>Burkholderiales</taxon>
        <taxon>Oxalobacteraceae</taxon>
        <taxon>Collimonas</taxon>
    </lineage>
</organism>
<keyword evidence="2" id="KW-0012">Acyltransferase</keyword>
<protein>
    <submittedName>
        <fullName evidence="2">Acyltransferase domain-containing protein</fullName>
    </submittedName>
</protein>
<dbReference type="GO" id="GO:0016746">
    <property type="term" value="F:acyltransferase activity"/>
    <property type="evidence" value="ECO:0007669"/>
    <property type="project" value="UniProtKB-KW"/>
</dbReference>
<evidence type="ECO:0000259" key="1">
    <source>
        <dbReference type="SMART" id="SM00827"/>
    </source>
</evidence>
<dbReference type="Proteomes" id="UP001495910">
    <property type="component" value="Unassembled WGS sequence"/>
</dbReference>
<dbReference type="PANTHER" id="PTHR42681">
    <property type="entry name" value="MALONYL-COA-ACYL CARRIER PROTEIN TRANSACYLASE, MITOCHONDRIAL"/>
    <property type="match status" value="1"/>
</dbReference>
<dbReference type="Gene3D" id="3.40.366.10">
    <property type="entry name" value="Malonyl-Coenzyme A Acyl Carrier Protein, domain 2"/>
    <property type="match status" value="1"/>
</dbReference>
<sequence length="308" mass="32437">MSLRLAILCPGQGGQHAGMFDLPRTDPATAAALQQWLPEAAPGMPLEQVLADDALLFSNRLAQPLIVAATAAAWSALQPLLPAPALVAGYSIGELTAYHVAGAISAPQAIRLAASRAQLMDACLQAAAPQVLCAVSGLAVRTLNAMLAPRNLYLAIETDADSCIVGGLARDMDLAASEIERLGGKIRLLPVTVASHTPLMDGAVEPFLQQLRQRFSTDPQMPVLSGLSGQAVVKKEQAVSVLSRQLAQTIRWSDCMDACAEQGITAALELGPGAALSRMLQARHPQIACRSISEFRSLRGVAGWLQRL</sequence>
<name>A0ABU9PPY2_9BURK</name>
<dbReference type="Pfam" id="PF00698">
    <property type="entry name" value="Acyl_transf_1"/>
    <property type="match status" value="1"/>
</dbReference>
<keyword evidence="2" id="KW-0808">Transferase</keyword>
<dbReference type="SUPFAM" id="SSF52151">
    <property type="entry name" value="FabD/lysophospholipase-like"/>
    <property type="match status" value="1"/>
</dbReference>
<accession>A0ABU9PPY2</accession>
<dbReference type="InterPro" id="IPR014043">
    <property type="entry name" value="Acyl_transferase_dom"/>
</dbReference>
<dbReference type="RefSeq" id="WP_342827904.1">
    <property type="nucleotide sequence ID" value="NZ_JBANDC010000001.1"/>
</dbReference>
<dbReference type="EMBL" id="JBANDC010000001">
    <property type="protein sequence ID" value="MEM4986063.1"/>
    <property type="molecule type" value="Genomic_DNA"/>
</dbReference>
<proteinExistence type="predicted"/>
<dbReference type="InterPro" id="IPR016035">
    <property type="entry name" value="Acyl_Trfase/lysoPLipase"/>
</dbReference>
<dbReference type="Gene3D" id="3.30.70.250">
    <property type="entry name" value="Malonyl-CoA ACP transacylase, ACP-binding"/>
    <property type="match status" value="1"/>
</dbReference>
<evidence type="ECO:0000313" key="2">
    <source>
        <dbReference type="EMBL" id="MEM4986063.1"/>
    </source>
</evidence>
<dbReference type="InterPro" id="IPR050858">
    <property type="entry name" value="Mal-CoA-ACP_Trans/PKS_FabD"/>
</dbReference>
<gene>
    <name evidence="2" type="ORF">V8G57_01550</name>
</gene>
<feature type="domain" description="Malonyl-CoA:ACP transacylase (MAT)" evidence="1">
    <location>
        <begin position="8"/>
        <end position="308"/>
    </location>
</feature>
<dbReference type="PANTHER" id="PTHR42681:SF6">
    <property type="entry name" value="BLL0263 PROTEIN"/>
    <property type="match status" value="1"/>
</dbReference>
<dbReference type="InterPro" id="IPR001227">
    <property type="entry name" value="Ac_transferase_dom_sf"/>
</dbReference>
<dbReference type="SMART" id="SM00827">
    <property type="entry name" value="PKS_AT"/>
    <property type="match status" value="1"/>
</dbReference>
<reference evidence="2 3" key="1">
    <citation type="submission" date="2024-02" db="EMBL/GenBank/DDBJ databases">
        <title>Draft genome sequence of Collimonas sp. strain H4R21, an effective mineral-weathering bacterial strain isolated from the beech rhizosphere.</title>
        <authorList>
            <person name="Morin E."/>
            <person name="Uroz S."/>
            <person name="Leveau J.H.J."/>
            <person name="Kumar R."/>
            <person name="Rey M.W."/>
            <person name="Pham J."/>
        </authorList>
    </citation>
    <scope>NUCLEOTIDE SEQUENCE [LARGE SCALE GENOMIC DNA]</scope>
    <source>
        <strain evidence="2 3">H4R21</strain>
    </source>
</reference>
<keyword evidence="3" id="KW-1185">Reference proteome</keyword>
<comment type="caution">
    <text evidence="2">The sequence shown here is derived from an EMBL/GenBank/DDBJ whole genome shotgun (WGS) entry which is preliminary data.</text>
</comment>
<evidence type="ECO:0000313" key="3">
    <source>
        <dbReference type="Proteomes" id="UP001495910"/>
    </source>
</evidence>